<proteinExistence type="predicted"/>
<keyword evidence="2" id="KW-0001">2Fe-2S</keyword>
<dbReference type="InterPro" id="IPR050415">
    <property type="entry name" value="MRET"/>
</dbReference>
<protein>
    <submittedName>
        <fullName evidence="9">Ferredoxin-NADP reductase</fullName>
    </submittedName>
</protein>
<dbReference type="GO" id="GO:0016491">
    <property type="term" value="F:oxidoreductase activity"/>
    <property type="evidence" value="ECO:0007669"/>
    <property type="project" value="UniProtKB-KW"/>
</dbReference>
<dbReference type="SUPFAM" id="SSF63380">
    <property type="entry name" value="Riboflavin synthase domain-like"/>
    <property type="match status" value="1"/>
</dbReference>
<reference evidence="9 10" key="1">
    <citation type="submission" date="2016-10" db="EMBL/GenBank/DDBJ databases">
        <authorList>
            <person name="Varghese N."/>
            <person name="Submissions S."/>
        </authorList>
    </citation>
    <scope>NUCLEOTIDE SEQUENCE [LARGE SCALE GENOMIC DNA]</scope>
    <source>
        <strain evidence="9 10">LMG 22274</strain>
    </source>
</reference>
<dbReference type="PANTHER" id="PTHR47354">
    <property type="entry name" value="NADH OXIDOREDUCTASE HCR"/>
    <property type="match status" value="1"/>
</dbReference>
<dbReference type="InterPro" id="IPR017927">
    <property type="entry name" value="FAD-bd_FR_type"/>
</dbReference>
<dbReference type="Pfam" id="PF00111">
    <property type="entry name" value="Fer2"/>
    <property type="match status" value="1"/>
</dbReference>
<dbReference type="CDD" id="cd06185">
    <property type="entry name" value="PDR_like"/>
    <property type="match status" value="1"/>
</dbReference>
<dbReference type="PROSITE" id="PS51384">
    <property type="entry name" value="FAD_FR"/>
    <property type="match status" value="1"/>
</dbReference>
<evidence type="ECO:0000313" key="9">
    <source>
        <dbReference type="EMBL" id="SEK03178.1"/>
    </source>
</evidence>
<evidence type="ECO:0000256" key="2">
    <source>
        <dbReference type="ARBA" id="ARBA00022714"/>
    </source>
</evidence>
<dbReference type="InterPro" id="IPR001041">
    <property type="entry name" value="2Fe-2S_ferredoxin-type"/>
</dbReference>
<dbReference type="Proteomes" id="UP000183529">
    <property type="component" value="Unassembled WGS sequence"/>
</dbReference>
<keyword evidence="5" id="KW-0408">Iron</keyword>
<dbReference type="PROSITE" id="PS00197">
    <property type="entry name" value="2FE2S_FER_1"/>
    <property type="match status" value="1"/>
</dbReference>
<dbReference type="PRINTS" id="PR00409">
    <property type="entry name" value="PHDIOXRDTASE"/>
</dbReference>
<keyword evidence="3" id="KW-0479">Metal-binding</keyword>
<sequence>MMNDSTHDANVGSQARLQARLQARVRTLRHEAQRIASIELVPVEGDVFPPFTPGAHLDVHLPNGLTRSYSLVNAPEERGRYVIGVLHDAKSRGGSRWLHEELRCGATLSIGAPRNHFALDEAASSTLLVAGGIGVTPMLCMYRKLRERGQTVQFVYCARSRGQAAFLDELAALGGDVLLHFDDEHDGLPFDLAACLARQPKDVHAYCCGPGVMLDAFQAACADAGIANVHIERFAASAPVESTQRTGYTVELARSGRTLFVPAGKPLLDVLLDAAVDVEYSCREGLCGACQTRVLGGCVDHRDSVLTQSERAANDAMMICVSGAQSGTLVLDLA</sequence>
<dbReference type="GO" id="GO:0051537">
    <property type="term" value="F:2 iron, 2 sulfur cluster binding"/>
    <property type="evidence" value="ECO:0007669"/>
    <property type="project" value="UniProtKB-KW"/>
</dbReference>
<evidence type="ECO:0000256" key="3">
    <source>
        <dbReference type="ARBA" id="ARBA00022723"/>
    </source>
</evidence>
<dbReference type="InterPro" id="IPR039261">
    <property type="entry name" value="FNR_nucleotide-bd"/>
</dbReference>
<comment type="caution">
    <text evidence="9">The sequence shown here is derived from an EMBL/GenBank/DDBJ whole genome shotgun (WGS) entry which is preliminary data.</text>
</comment>
<dbReference type="AlphaFoldDB" id="A0AAQ1JW27"/>
<evidence type="ECO:0000256" key="6">
    <source>
        <dbReference type="ARBA" id="ARBA00023014"/>
    </source>
</evidence>
<dbReference type="PANTHER" id="PTHR47354:SF1">
    <property type="entry name" value="CARNITINE MONOOXYGENASE REDUCTASE SUBUNIT"/>
    <property type="match status" value="1"/>
</dbReference>
<dbReference type="CDD" id="cd00207">
    <property type="entry name" value="fer2"/>
    <property type="match status" value="1"/>
</dbReference>
<accession>A0AAQ1JW27</accession>
<evidence type="ECO:0000256" key="1">
    <source>
        <dbReference type="ARBA" id="ARBA00022630"/>
    </source>
</evidence>
<feature type="domain" description="2Fe-2S ferredoxin-type" evidence="7">
    <location>
        <begin position="248"/>
        <end position="334"/>
    </location>
</feature>
<organism evidence="9 10">
    <name type="scientific">Paraburkholderia tropica</name>
    <dbReference type="NCBI Taxonomy" id="92647"/>
    <lineage>
        <taxon>Bacteria</taxon>
        <taxon>Pseudomonadati</taxon>
        <taxon>Pseudomonadota</taxon>
        <taxon>Betaproteobacteria</taxon>
        <taxon>Burkholderiales</taxon>
        <taxon>Burkholderiaceae</taxon>
        <taxon>Paraburkholderia</taxon>
    </lineage>
</organism>
<dbReference type="SUPFAM" id="SSF52343">
    <property type="entry name" value="Ferredoxin reductase-like, C-terminal NADP-linked domain"/>
    <property type="match status" value="1"/>
</dbReference>
<dbReference type="InterPro" id="IPR036010">
    <property type="entry name" value="2Fe-2S_ferredoxin-like_sf"/>
</dbReference>
<evidence type="ECO:0000256" key="4">
    <source>
        <dbReference type="ARBA" id="ARBA00023002"/>
    </source>
</evidence>
<keyword evidence="1" id="KW-0285">Flavoprotein</keyword>
<dbReference type="Gene3D" id="3.10.20.30">
    <property type="match status" value="1"/>
</dbReference>
<gene>
    <name evidence="9" type="ORF">SAMN05216550_113268</name>
</gene>
<keyword evidence="6" id="KW-0411">Iron-sulfur</keyword>
<evidence type="ECO:0000259" key="7">
    <source>
        <dbReference type="PROSITE" id="PS51085"/>
    </source>
</evidence>
<evidence type="ECO:0000256" key="5">
    <source>
        <dbReference type="ARBA" id="ARBA00023004"/>
    </source>
</evidence>
<keyword evidence="4" id="KW-0560">Oxidoreductase</keyword>
<dbReference type="InterPro" id="IPR012675">
    <property type="entry name" value="Beta-grasp_dom_sf"/>
</dbReference>
<dbReference type="Gene3D" id="3.40.50.80">
    <property type="entry name" value="Nucleotide-binding domain of ferredoxin-NADP reductase (FNR) module"/>
    <property type="match status" value="1"/>
</dbReference>
<dbReference type="SUPFAM" id="SSF54292">
    <property type="entry name" value="2Fe-2S ferredoxin-like"/>
    <property type="match status" value="1"/>
</dbReference>
<feature type="domain" description="FAD-binding FR-type" evidence="8">
    <location>
        <begin position="18"/>
        <end position="120"/>
    </location>
</feature>
<dbReference type="Gene3D" id="2.40.30.10">
    <property type="entry name" value="Translation factors"/>
    <property type="match status" value="1"/>
</dbReference>
<dbReference type="EMBL" id="FNZM01000013">
    <property type="protein sequence ID" value="SEK03178.1"/>
    <property type="molecule type" value="Genomic_DNA"/>
</dbReference>
<dbReference type="InterPro" id="IPR006058">
    <property type="entry name" value="2Fe2S_fd_BS"/>
</dbReference>
<evidence type="ECO:0000313" key="10">
    <source>
        <dbReference type="Proteomes" id="UP000183529"/>
    </source>
</evidence>
<dbReference type="PROSITE" id="PS51085">
    <property type="entry name" value="2FE2S_FER_2"/>
    <property type="match status" value="1"/>
</dbReference>
<name>A0AAQ1JW27_9BURK</name>
<dbReference type="GO" id="GO:0046872">
    <property type="term" value="F:metal ion binding"/>
    <property type="evidence" value="ECO:0007669"/>
    <property type="project" value="UniProtKB-KW"/>
</dbReference>
<evidence type="ECO:0000259" key="8">
    <source>
        <dbReference type="PROSITE" id="PS51384"/>
    </source>
</evidence>
<dbReference type="InterPro" id="IPR017938">
    <property type="entry name" value="Riboflavin_synthase-like_b-brl"/>
</dbReference>
<dbReference type="RefSeq" id="WP_390970427.1">
    <property type="nucleotide sequence ID" value="NZ_CADFGN010000001.1"/>
</dbReference>